<dbReference type="WormBase" id="E_BE45912.2">
    <property type="protein sequence ID" value="CE46077"/>
    <property type="gene ID" value="WBGene00017153"/>
</dbReference>
<evidence type="ECO:0000256" key="1">
    <source>
        <dbReference type="SAM" id="Phobius"/>
    </source>
</evidence>
<feature type="transmembrane region" description="Helical" evidence="1">
    <location>
        <begin position="76"/>
        <end position="96"/>
    </location>
</feature>
<feature type="transmembrane region" description="Helical" evidence="1">
    <location>
        <begin position="151"/>
        <end position="171"/>
    </location>
</feature>
<dbReference type="PANTHER" id="PTHR34151:SF1">
    <property type="entry name" value="CASP-LIKE PROTEIN-RELATED"/>
    <property type="match status" value="1"/>
</dbReference>
<keyword evidence="1" id="KW-0472">Membrane</keyword>
<feature type="transmembrane region" description="Helical" evidence="1">
    <location>
        <begin position="22"/>
        <end position="42"/>
    </location>
</feature>
<keyword evidence="1" id="KW-0812">Transmembrane</keyword>
<proteinExistence type="predicted"/>
<dbReference type="Bgee" id="WBGene00017153">
    <property type="expression patterns" value="Expressed in adult organism and 3 other cell types or tissues"/>
</dbReference>
<dbReference type="InParanoid" id="Q8ITZ9"/>
<dbReference type="Pfam" id="PF06653">
    <property type="entry name" value="Claudin_3"/>
    <property type="match status" value="1"/>
</dbReference>
<dbReference type="PANTHER" id="PTHR34151">
    <property type="entry name" value="PROTEIN CBG24195"/>
    <property type="match status" value="1"/>
</dbReference>
<dbReference type="InterPro" id="IPR009545">
    <property type="entry name" value="Claudin-like"/>
</dbReference>
<dbReference type="PhylomeDB" id="Q8ITZ9"/>
<dbReference type="HOGENOM" id="CLU_1422638_0_0_1"/>
<protein>
    <submittedName>
        <fullName evidence="2">Uncharacterized protein</fullName>
    </submittedName>
</protein>
<dbReference type="EMBL" id="BX284603">
    <property type="protein sequence ID" value="CCD62284.1"/>
    <property type="molecule type" value="Genomic_DNA"/>
</dbReference>
<sequence>MPLCSDIDRHFSTIQGIIDLKLIYFGFFVLLGFVLNIVGVVTPCFLVETNRSTKKETCHWVNPFSTLGYSYDLASFFLYATIFCQCIIGWLIGSIVNKTKIKKSKYSKEILSRFDYIKWLFMLIIVLNVLSFVLIEIQYDKRFQDGSLNLSYQTFVLAICTCIVCPFNITLSKRLVRLIKRVTQQQNSAPSTNQYNLDTTNGNTIAKI</sequence>
<gene>
    <name evidence="2" type="ORF">CELE_E_BE45912.2</name>
    <name evidence="2 4" type="ORF">E_BE45912.2</name>
</gene>
<name>Q8ITZ9_CAEEL</name>
<evidence type="ECO:0000313" key="2">
    <source>
        <dbReference type="EMBL" id="CCD62284.1"/>
    </source>
</evidence>
<dbReference type="Proteomes" id="UP000001940">
    <property type="component" value="Chromosome III"/>
</dbReference>
<feature type="transmembrane region" description="Helical" evidence="1">
    <location>
        <begin position="116"/>
        <end position="139"/>
    </location>
</feature>
<evidence type="ECO:0000313" key="4">
    <source>
        <dbReference type="WormBase" id="E_BE45912.2"/>
    </source>
</evidence>
<dbReference type="PaxDb" id="6239-E_BE45912.2"/>
<dbReference type="AlphaFoldDB" id="Q8ITZ9"/>
<keyword evidence="1" id="KW-1133">Transmembrane helix</keyword>
<dbReference type="UCSC" id="E_BE45912.2">
    <property type="organism name" value="c. elegans"/>
</dbReference>
<dbReference type="AGR" id="WB:WBGene00017153"/>
<keyword evidence="3" id="KW-1185">Reference proteome</keyword>
<accession>Q8ITZ9</accession>
<reference evidence="2 3" key="1">
    <citation type="journal article" date="1998" name="Science">
        <title>Genome sequence of the nematode C. elegans: a platform for investigating biology.</title>
        <authorList>
            <consortium name="The C. elegans sequencing consortium"/>
            <person name="Sulson J.E."/>
            <person name="Waterston R."/>
        </authorList>
    </citation>
    <scope>NUCLEOTIDE SEQUENCE [LARGE SCALE GENOMIC DNA]</scope>
    <source>
        <strain evidence="2 3">Bristol N2</strain>
    </source>
</reference>
<evidence type="ECO:0000313" key="3">
    <source>
        <dbReference type="Proteomes" id="UP000001940"/>
    </source>
</evidence>
<organism evidence="2 3">
    <name type="scientific">Caenorhabditis elegans</name>
    <dbReference type="NCBI Taxonomy" id="6239"/>
    <lineage>
        <taxon>Eukaryota</taxon>
        <taxon>Metazoa</taxon>
        <taxon>Ecdysozoa</taxon>
        <taxon>Nematoda</taxon>
        <taxon>Chromadorea</taxon>
        <taxon>Rhabditida</taxon>
        <taxon>Rhabditina</taxon>
        <taxon>Rhabditomorpha</taxon>
        <taxon>Rhabditoidea</taxon>
        <taxon>Rhabditidae</taxon>
        <taxon>Peloderinae</taxon>
        <taxon>Caenorhabditis</taxon>
    </lineage>
</organism>